<dbReference type="InterPro" id="IPR006162">
    <property type="entry name" value="Ppantetheine_attach_site"/>
</dbReference>
<reference evidence="5" key="1">
    <citation type="submission" date="2023-07" db="EMBL/GenBank/DDBJ databases">
        <title>30 novel species of actinomycetes from the DSMZ collection.</title>
        <authorList>
            <person name="Nouioui I."/>
        </authorList>
    </citation>
    <scope>NUCLEOTIDE SEQUENCE [LARGE SCALE GENOMIC DNA]</scope>
    <source>
        <strain evidence="5">DSM 42041</strain>
    </source>
</reference>
<feature type="domain" description="Carrier" evidence="3">
    <location>
        <begin position="5"/>
        <end position="80"/>
    </location>
</feature>
<dbReference type="InterPro" id="IPR029058">
    <property type="entry name" value="AB_hydrolase_fold"/>
</dbReference>
<comment type="caution">
    <text evidence="4">The sequence shown here is derived from an EMBL/GenBank/DDBJ whole genome shotgun (WGS) entry which is preliminary data.</text>
</comment>
<evidence type="ECO:0000256" key="2">
    <source>
        <dbReference type="ARBA" id="ARBA00022553"/>
    </source>
</evidence>
<evidence type="ECO:0000259" key="3">
    <source>
        <dbReference type="PROSITE" id="PS50075"/>
    </source>
</evidence>
<dbReference type="Proteomes" id="UP001183414">
    <property type="component" value="Unassembled WGS sequence"/>
</dbReference>
<proteinExistence type="predicted"/>
<feature type="non-terminal residue" evidence="4">
    <location>
        <position position="1"/>
    </location>
</feature>
<dbReference type="PROSITE" id="PS50075">
    <property type="entry name" value="CARRIER"/>
    <property type="match status" value="1"/>
</dbReference>
<dbReference type="InterPro" id="IPR009081">
    <property type="entry name" value="PP-bd_ACP"/>
</dbReference>
<dbReference type="PANTHER" id="PTHR45527:SF1">
    <property type="entry name" value="FATTY ACID SYNTHASE"/>
    <property type="match status" value="1"/>
</dbReference>
<evidence type="ECO:0000256" key="1">
    <source>
        <dbReference type="ARBA" id="ARBA00022450"/>
    </source>
</evidence>
<gene>
    <name evidence="4" type="ORF">RM572_05265</name>
</gene>
<sequence>TTGRPPRTPREEILCTLFADVLGLDTVGADDNFFHLGGHSLLGVRLISRIRSACRAELSITSLFEAPTPAALALRTENAAKARPALRRRARS</sequence>
<accession>A0ABU2NNM0</accession>
<dbReference type="Gene3D" id="3.40.50.1820">
    <property type="entry name" value="alpha/beta hydrolase"/>
    <property type="match status" value="1"/>
</dbReference>
<name>A0ABU2NNM0_9ACTN</name>
<protein>
    <submittedName>
        <fullName evidence="4">Phosphopantetheine-binding protein</fullName>
    </submittedName>
</protein>
<dbReference type="SUPFAM" id="SSF47336">
    <property type="entry name" value="ACP-like"/>
    <property type="match status" value="1"/>
</dbReference>
<keyword evidence="2" id="KW-0597">Phosphoprotein</keyword>
<dbReference type="PROSITE" id="PS00012">
    <property type="entry name" value="PHOSPHOPANTETHEINE"/>
    <property type="match status" value="1"/>
</dbReference>
<dbReference type="SMART" id="SM00823">
    <property type="entry name" value="PKS_PP"/>
    <property type="match status" value="1"/>
</dbReference>
<dbReference type="RefSeq" id="WP_311672094.1">
    <property type="nucleotide sequence ID" value="NZ_JAVREQ010000003.1"/>
</dbReference>
<evidence type="ECO:0000313" key="5">
    <source>
        <dbReference type="Proteomes" id="UP001183414"/>
    </source>
</evidence>
<dbReference type="PANTHER" id="PTHR45527">
    <property type="entry name" value="NONRIBOSOMAL PEPTIDE SYNTHETASE"/>
    <property type="match status" value="1"/>
</dbReference>
<dbReference type="InterPro" id="IPR020806">
    <property type="entry name" value="PKS_PP-bd"/>
</dbReference>
<dbReference type="InterPro" id="IPR036736">
    <property type="entry name" value="ACP-like_sf"/>
</dbReference>
<keyword evidence="5" id="KW-1185">Reference proteome</keyword>
<organism evidence="4 5">
    <name type="scientific">Streptomyces hazeniae</name>
    <dbReference type="NCBI Taxonomy" id="3075538"/>
    <lineage>
        <taxon>Bacteria</taxon>
        <taxon>Bacillati</taxon>
        <taxon>Actinomycetota</taxon>
        <taxon>Actinomycetes</taxon>
        <taxon>Kitasatosporales</taxon>
        <taxon>Streptomycetaceae</taxon>
        <taxon>Streptomyces</taxon>
    </lineage>
</organism>
<keyword evidence="1" id="KW-0596">Phosphopantetheine</keyword>
<evidence type="ECO:0000313" key="4">
    <source>
        <dbReference type="EMBL" id="MDT0378186.1"/>
    </source>
</evidence>
<dbReference type="Pfam" id="PF00550">
    <property type="entry name" value="PP-binding"/>
    <property type="match status" value="1"/>
</dbReference>
<dbReference type="EMBL" id="JAVREQ010000003">
    <property type="protein sequence ID" value="MDT0378186.1"/>
    <property type="molecule type" value="Genomic_DNA"/>
</dbReference>